<dbReference type="Proteomes" id="UP000070255">
    <property type="component" value="Unassembled WGS sequence"/>
</dbReference>
<comment type="caution">
    <text evidence="1">The sequence shown here is derived from an EMBL/GenBank/DDBJ whole genome shotgun (WGS) entry which is preliminary data.</text>
</comment>
<organism evidence="1 2">
    <name type="scientific">Burkholderia savannae</name>
    <dbReference type="NCBI Taxonomy" id="1637837"/>
    <lineage>
        <taxon>Bacteria</taxon>
        <taxon>Pseudomonadati</taxon>
        <taxon>Pseudomonadota</taxon>
        <taxon>Betaproteobacteria</taxon>
        <taxon>Burkholderiales</taxon>
        <taxon>Burkholderiaceae</taxon>
        <taxon>Burkholderia</taxon>
        <taxon>pseudomallei group</taxon>
    </lineage>
</organism>
<protein>
    <recommendedName>
        <fullName evidence="3">DNA-binding protein</fullName>
    </recommendedName>
</protein>
<name>A0ABR5THX3_9BURK</name>
<dbReference type="EMBL" id="LNJQ01000001">
    <property type="protein sequence ID" value="KWZ44602.1"/>
    <property type="molecule type" value="Genomic_DNA"/>
</dbReference>
<proteinExistence type="predicted"/>
<evidence type="ECO:0000313" key="1">
    <source>
        <dbReference type="EMBL" id="KWZ44602.1"/>
    </source>
</evidence>
<evidence type="ECO:0000313" key="2">
    <source>
        <dbReference type="Proteomes" id="UP000070255"/>
    </source>
</evidence>
<keyword evidence="2" id="KW-1185">Reference proteome</keyword>
<gene>
    <name evidence="1" type="ORF">WS72_18240</name>
</gene>
<evidence type="ECO:0008006" key="3">
    <source>
        <dbReference type="Google" id="ProtNLM"/>
    </source>
</evidence>
<reference evidence="1 2" key="1">
    <citation type="submission" date="2015-11" db="EMBL/GenBank/DDBJ databases">
        <authorList>
            <person name="Sahl J."/>
            <person name="Wagner D."/>
            <person name="Keim P."/>
        </authorList>
    </citation>
    <scope>NUCLEOTIDE SEQUENCE [LARGE SCALE GENOMIC DNA]</scope>
    <source>
        <strain evidence="1 2">BDU18</strain>
    </source>
</reference>
<sequence>MERRYLSTEEFAARMLVLRQTVLKAYSRDGAYCSVRPIRLPNRRLAWPEEEVDKLFGTTPAASSTTGA</sequence>
<accession>A0ABR5THX3</accession>